<sequence>MSTIGRRNVHGKGGVRFKAGYTSDKRKNMLRNVVSQLIISGQVEVTVTVAKRASQEADRLVTYAKKGDLAARRLAARFVREQGFVDPKTGKNALQKLFDVYGPKYKERNGGYTRVLKTYNRRGDNAPMAILAFVD</sequence>
<comment type="similarity">
    <text evidence="1 5">Belongs to the bacterial ribosomal protein bL17 family.</text>
</comment>
<dbReference type="Gene3D" id="3.90.1030.10">
    <property type="entry name" value="Ribosomal protein L17"/>
    <property type="match status" value="1"/>
</dbReference>
<dbReference type="InterPro" id="IPR036373">
    <property type="entry name" value="Ribosomal_bL17_sf"/>
</dbReference>
<protein>
    <recommendedName>
        <fullName evidence="4 6">50S ribosomal protein L17</fullName>
    </recommendedName>
</protein>
<name>A0A7M1XLB1_9SPIR</name>
<evidence type="ECO:0000256" key="4">
    <source>
        <dbReference type="ARBA" id="ARBA00035494"/>
    </source>
</evidence>
<evidence type="ECO:0000256" key="1">
    <source>
        <dbReference type="ARBA" id="ARBA00008777"/>
    </source>
</evidence>
<dbReference type="AlphaFoldDB" id="A0A7M1XLB1"/>
<dbReference type="NCBIfam" id="TIGR00059">
    <property type="entry name" value="L17"/>
    <property type="match status" value="1"/>
</dbReference>
<evidence type="ECO:0000256" key="6">
    <source>
        <dbReference type="RuleBase" id="RU000661"/>
    </source>
</evidence>
<accession>A0A7M1XLB1</accession>
<dbReference type="PANTHER" id="PTHR14413:SF16">
    <property type="entry name" value="LARGE RIBOSOMAL SUBUNIT PROTEIN BL17M"/>
    <property type="match status" value="1"/>
</dbReference>
<keyword evidence="2 5" id="KW-0689">Ribosomal protein</keyword>
<organism evidence="7 8">
    <name type="scientific">Treponema rectale</name>
    <dbReference type="NCBI Taxonomy" id="744512"/>
    <lineage>
        <taxon>Bacteria</taxon>
        <taxon>Pseudomonadati</taxon>
        <taxon>Spirochaetota</taxon>
        <taxon>Spirochaetia</taxon>
        <taxon>Spirochaetales</taxon>
        <taxon>Treponemataceae</taxon>
        <taxon>Treponema</taxon>
    </lineage>
</organism>
<dbReference type="GO" id="GO:0022625">
    <property type="term" value="C:cytosolic large ribosomal subunit"/>
    <property type="evidence" value="ECO:0007669"/>
    <property type="project" value="TreeGrafter"/>
</dbReference>
<evidence type="ECO:0000256" key="5">
    <source>
        <dbReference type="RuleBase" id="RU000660"/>
    </source>
</evidence>
<keyword evidence="3 5" id="KW-0687">Ribonucleoprotein</keyword>
<gene>
    <name evidence="7" type="ORF">DYE49_03605</name>
</gene>
<dbReference type="GO" id="GO:0003735">
    <property type="term" value="F:structural constituent of ribosome"/>
    <property type="evidence" value="ECO:0007669"/>
    <property type="project" value="InterPro"/>
</dbReference>
<dbReference type="GO" id="GO:0006412">
    <property type="term" value="P:translation"/>
    <property type="evidence" value="ECO:0007669"/>
    <property type="project" value="InterPro"/>
</dbReference>
<evidence type="ECO:0000313" key="8">
    <source>
        <dbReference type="Proteomes" id="UP000593591"/>
    </source>
</evidence>
<dbReference type="SUPFAM" id="SSF64263">
    <property type="entry name" value="Prokaryotic ribosomal protein L17"/>
    <property type="match status" value="1"/>
</dbReference>
<dbReference type="PANTHER" id="PTHR14413">
    <property type="entry name" value="RIBOSOMAL PROTEIN L17"/>
    <property type="match status" value="1"/>
</dbReference>
<reference evidence="7 8" key="1">
    <citation type="submission" date="2018-08" db="EMBL/GenBank/DDBJ databases">
        <title>The first complete genome of Treponema rectale (CHPAT), a commensal spirochete of the bovine rectum.</title>
        <authorList>
            <person name="Staton G.J."/>
            <person name="Clegg S.R."/>
            <person name="Carter S.D."/>
            <person name="Radford A.D."/>
            <person name="Darby A."/>
            <person name="Hall N."/>
            <person name="Birtles R.J."/>
            <person name="Evans N.J."/>
        </authorList>
    </citation>
    <scope>NUCLEOTIDE SEQUENCE [LARGE SCALE GENOMIC DNA]</scope>
    <source>
        <strain evidence="7 8">CHPA</strain>
    </source>
</reference>
<dbReference type="InterPro" id="IPR000456">
    <property type="entry name" value="Ribosomal_bL17"/>
</dbReference>
<evidence type="ECO:0000256" key="3">
    <source>
        <dbReference type="ARBA" id="ARBA00023274"/>
    </source>
</evidence>
<evidence type="ECO:0000256" key="2">
    <source>
        <dbReference type="ARBA" id="ARBA00022980"/>
    </source>
</evidence>
<dbReference type="KEGG" id="trc:DYE49_03605"/>
<dbReference type="Pfam" id="PF01196">
    <property type="entry name" value="Ribosomal_L17"/>
    <property type="match status" value="1"/>
</dbReference>
<dbReference type="Proteomes" id="UP000593591">
    <property type="component" value="Chromosome"/>
</dbReference>
<evidence type="ECO:0000313" key="7">
    <source>
        <dbReference type="EMBL" id="QOS39591.1"/>
    </source>
</evidence>
<dbReference type="EMBL" id="CP031517">
    <property type="protein sequence ID" value="QOS39591.1"/>
    <property type="molecule type" value="Genomic_DNA"/>
</dbReference>
<proteinExistence type="inferred from homology"/>